<evidence type="ECO:0000313" key="1">
    <source>
        <dbReference type="EMBL" id="TEB26912.1"/>
    </source>
</evidence>
<reference evidence="1 2" key="1">
    <citation type="journal article" date="2019" name="Nat. Ecol. Evol.">
        <title>Megaphylogeny resolves global patterns of mushroom evolution.</title>
        <authorList>
            <person name="Varga T."/>
            <person name="Krizsan K."/>
            <person name="Foldi C."/>
            <person name="Dima B."/>
            <person name="Sanchez-Garcia M."/>
            <person name="Sanchez-Ramirez S."/>
            <person name="Szollosi G.J."/>
            <person name="Szarkandi J.G."/>
            <person name="Papp V."/>
            <person name="Albert L."/>
            <person name="Andreopoulos W."/>
            <person name="Angelini C."/>
            <person name="Antonin V."/>
            <person name="Barry K.W."/>
            <person name="Bougher N.L."/>
            <person name="Buchanan P."/>
            <person name="Buyck B."/>
            <person name="Bense V."/>
            <person name="Catcheside P."/>
            <person name="Chovatia M."/>
            <person name="Cooper J."/>
            <person name="Damon W."/>
            <person name="Desjardin D."/>
            <person name="Finy P."/>
            <person name="Geml J."/>
            <person name="Haridas S."/>
            <person name="Hughes K."/>
            <person name="Justo A."/>
            <person name="Karasinski D."/>
            <person name="Kautmanova I."/>
            <person name="Kiss B."/>
            <person name="Kocsube S."/>
            <person name="Kotiranta H."/>
            <person name="LaButti K.M."/>
            <person name="Lechner B.E."/>
            <person name="Liimatainen K."/>
            <person name="Lipzen A."/>
            <person name="Lukacs Z."/>
            <person name="Mihaltcheva S."/>
            <person name="Morgado L.N."/>
            <person name="Niskanen T."/>
            <person name="Noordeloos M.E."/>
            <person name="Ohm R.A."/>
            <person name="Ortiz-Santana B."/>
            <person name="Ovrebo C."/>
            <person name="Racz N."/>
            <person name="Riley R."/>
            <person name="Savchenko A."/>
            <person name="Shiryaev A."/>
            <person name="Soop K."/>
            <person name="Spirin V."/>
            <person name="Szebenyi C."/>
            <person name="Tomsovsky M."/>
            <person name="Tulloss R.E."/>
            <person name="Uehling J."/>
            <person name="Grigoriev I.V."/>
            <person name="Vagvolgyi C."/>
            <person name="Papp T."/>
            <person name="Martin F.M."/>
            <person name="Miettinen O."/>
            <person name="Hibbett D.S."/>
            <person name="Nagy L.G."/>
        </authorList>
    </citation>
    <scope>NUCLEOTIDE SEQUENCE [LARGE SCALE GENOMIC DNA]</scope>
    <source>
        <strain evidence="1 2">FP101781</strain>
    </source>
</reference>
<evidence type="ECO:0008006" key="3">
    <source>
        <dbReference type="Google" id="ProtNLM"/>
    </source>
</evidence>
<accession>A0A4Y7SYI9</accession>
<proteinExistence type="predicted"/>
<protein>
    <recommendedName>
        <fullName evidence="3">Fe2OG dioxygenase domain-containing protein</fullName>
    </recommendedName>
</protein>
<dbReference type="Gene3D" id="3.60.130.30">
    <property type="match status" value="1"/>
</dbReference>
<dbReference type="OrthoDB" id="3249298at2759"/>
<dbReference type="STRING" id="71717.A0A4Y7SYI9"/>
<gene>
    <name evidence="1" type="ORF">FA13DRAFT_1635162</name>
</gene>
<keyword evidence="2" id="KW-1185">Reference proteome</keyword>
<dbReference type="AlphaFoldDB" id="A0A4Y7SYI9"/>
<dbReference type="Proteomes" id="UP000298030">
    <property type="component" value="Unassembled WGS sequence"/>
</dbReference>
<name>A0A4Y7SYI9_COPMI</name>
<feature type="non-terminal residue" evidence="1">
    <location>
        <position position="1"/>
    </location>
</feature>
<dbReference type="EMBL" id="QPFP01000044">
    <property type="protein sequence ID" value="TEB26912.1"/>
    <property type="molecule type" value="Genomic_DNA"/>
</dbReference>
<evidence type="ECO:0000313" key="2">
    <source>
        <dbReference type="Proteomes" id="UP000298030"/>
    </source>
</evidence>
<sequence length="303" mass="34125">RLPFLLASKILDQIPSEFAQIRTSGKEVNKLTRQLFPGDAADPSSLDRVPEAGIHIVKFSDEALKHQPPEHPAVALVRPVNMIPRAVQEKIIRLWDQMKAEGLELTGHSKGDNRSSTPALHCGVWHLSSKDPMVTSDTRKQNPHVEALLKEFMNLIKTHVAPIVRGAIRSYSPEIWPKQERAHQYVKEKIRSKDKDIFDSADFGGAFFTLAMKEGSSERLHLDFNDHPHSLTWLIPFGDWTGGDFVVPQLGEVIPVRPGQILGAMTRLLIHCGTPITEGRRLVLTCFTDHTLVCHSERYHGRR</sequence>
<comment type="caution">
    <text evidence="1">The sequence shown here is derived from an EMBL/GenBank/DDBJ whole genome shotgun (WGS) entry which is preliminary data.</text>
</comment>
<organism evidence="1 2">
    <name type="scientific">Coprinellus micaceus</name>
    <name type="common">Glistening ink-cap mushroom</name>
    <name type="synonym">Coprinus micaceus</name>
    <dbReference type="NCBI Taxonomy" id="71717"/>
    <lineage>
        <taxon>Eukaryota</taxon>
        <taxon>Fungi</taxon>
        <taxon>Dikarya</taxon>
        <taxon>Basidiomycota</taxon>
        <taxon>Agaricomycotina</taxon>
        <taxon>Agaricomycetes</taxon>
        <taxon>Agaricomycetidae</taxon>
        <taxon>Agaricales</taxon>
        <taxon>Agaricineae</taxon>
        <taxon>Psathyrellaceae</taxon>
        <taxon>Coprinellus</taxon>
    </lineage>
</organism>